<reference evidence="6 7" key="1">
    <citation type="submission" date="2016-10" db="EMBL/GenBank/DDBJ databases">
        <authorList>
            <person name="de Groot N.N."/>
        </authorList>
    </citation>
    <scope>NUCLEOTIDE SEQUENCE [LARGE SCALE GENOMIC DNA]</scope>
    <source>
        <strain evidence="6 7">DSM 17925</strain>
    </source>
</reference>
<dbReference type="InterPro" id="IPR013762">
    <property type="entry name" value="Integrase-like_cat_sf"/>
</dbReference>
<keyword evidence="4" id="KW-0233">DNA recombination</keyword>
<dbReference type="InterPro" id="IPR011010">
    <property type="entry name" value="DNA_brk_join_enz"/>
</dbReference>
<name>A0A1I0QZ44_9RHOB</name>
<feature type="domain" description="Tyr recombinase" evidence="5">
    <location>
        <begin position="199"/>
        <end position="371"/>
    </location>
</feature>
<sequence>MLLSAQKVKAAKPGRHGDGRGLFLYVKPSGTRSWILRYQVQGRRRDLGLGAYPDVTLAMARERATEARRLIANGEDPIAKKKQAKPKTFKDAALELIENKRHGWKNAKHAAQWTSTLESYVFPKIGQVQVSKIETADVISTLTPIWSEKPETANRVRQRIEAVIDYASALGIRTGDNPARWRGHLDHLLPKPKKVRAVKHHAALPHADIADFMTELSTRTGIAAQALGFTILTAARSGETRGMIWGEVDLENATWTIPAQRMKAGKEHRVPLSKAAIALLGPRRDANALVFESEAKPGKPISDMSMTAVLRRMKRDNITVHGFRSTFRDWAGETTGFPREVIEAALAHGIKDKAEAAYARSDLFDKRRLLMEAWASTTASHSQPGNVVSMKLN</sequence>
<protein>
    <submittedName>
        <fullName evidence="6">Phage integrase family protein</fullName>
    </submittedName>
</protein>
<dbReference type="Proteomes" id="UP000199167">
    <property type="component" value="Unassembled WGS sequence"/>
</dbReference>
<dbReference type="InterPro" id="IPR038488">
    <property type="entry name" value="Integrase_DNA-bd_sf"/>
</dbReference>
<dbReference type="PROSITE" id="PS51898">
    <property type="entry name" value="TYR_RECOMBINASE"/>
    <property type="match status" value="1"/>
</dbReference>
<dbReference type="InterPro" id="IPR002104">
    <property type="entry name" value="Integrase_catalytic"/>
</dbReference>
<evidence type="ECO:0000256" key="1">
    <source>
        <dbReference type="ARBA" id="ARBA00008857"/>
    </source>
</evidence>
<dbReference type="PANTHER" id="PTHR30629:SF2">
    <property type="entry name" value="PROPHAGE INTEGRASE INTS-RELATED"/>
    <property type="match status" value="1"/>
</dbReference>
<dbReference type="InterPro" id="IPR050808">
    <property type="entry name" value="Phage_Integrase"/>
</dbReference>
<dbReference type="Gene3D" id="1.10.150.130">
    <property type="match status" value="1"/>
</dbReference>
<evidence type="ECO:0000256" key="2">
    <source>
        <dbReference type="ARBA" id="ARBA00022908"/>
    </source>
</evidence>
<dbReference type="InterPro" id="IPR053876">
    <property type="entry name" value="Phage_int_M"/>
</dbReference>
<dbReference type="InterPro" id="IPR010998">
    <property type="entry name" value="Integrase_recombinase_N"/>
</dbReference>
<dbReference type="GO" id="GO:0003677">
    <property type="term" value="F:DNA binding"/>
    <property type="evidence" value="ECO:0007669"/>
    <property type="project" value="UniProtKB-KW"/>
</dbReference>
<gene>
    <name evidence="6" type="ORF">SAMN04488515_2361</name>
</gene>
<dbReference type="Gene3D" id="3.30.160.390">
    <property type="entry name" value="Integrase, DNA-binding domain"/>
    <property type="match status" value="1"/>
</dbReference>
<dbReference type="PANTHER" id="PTHR30629">
    <property type="entry name" value="PROPHAGE INTEGRASE"/>
    <property type="match status" value="1"/>
</dbReference>
<evidence type="ECO:0000313" key="6">
    <source>
        <dbReference type="EMBL" id="SEW32870.1"/>
    </source>
</evidence>
<organism evidence="6 7">
    <name type="scientific">Cognatiyoonia koreensis</name>
    <dbReference type="NCBI Taxonomy" id="364200"/>
    <lineage>
        <taxon>Bacteria</taxon>
        <taxon>Pseudomonadati</taxon>
        <taxon>Pseudomonadota</taxon>
        <taxon>Alphaproteobacteria</taxon>
        <taxon>Rhodobacterales</taxon>
        <taxon>Paracoccaceae</taxon>
        <taxon>Cognatiyoonia</taxon>
    </lineage>
</organism>
<keyword evidence="3" id="KW-0238">DNA-binding</keyword>
<dbReference type="OrthoDB" id="9795573at2"/>
<dbReference type="Pfam" id="PF13356">
    <property type="entry name" value="Arm-DNA-bind_3"/>
    <property type="match status" value="1"/>
</dbReference>
<comment type="similarity">
    <text evidence="1">Belongs to the 'phage' integrase family.</text>
</comment>
<evidence type="ECO:0000259" key="5">
    <source>
        <dbReference type="PROSITE" id="PS51898"/>
    </source>
</evidence>
<evidence type="ECO:0000256" key="3">
    <source>
        <dbReference type="ARBA" id="ARBA00023125"/>
    </source>
</evidence>
<dbReference type="AlphaFoldDB" id="A0A1I0QZ44"/>
<dbReference type="GO" id="GO:0015074">
    <property type="term" value="P:DNA integration"/>
    <property type="evidence" value="ECO:0007669"/>
    <property type="project" value="UniProtKB-KW"/>
</dbReference>
<dbReference type="CDD" id="cd00801">
    <property type="entry name" value="INT_P4_C"/>
    <property type="match status" value="1"/>
</dbReference>
<dbReference type="GO" id="GO:0006310">
    <property type="term" value="P:DNA recombination"/>
    <property type="evidence" value="ECO:0007669"/>
    <property type="project" value="UniProtKB-KW"/>
</dbReference>
<dbReference type="Gene3D" id="1.10.443.10">
    <property type="entry name" value="Intergrase catalytic core"/>
    <property type="match status" value="1"/>
</dbReference>
<dbReference type="Pfam" id="PF22022">
    <property type="entry name" value="Phage_int_M"/>
    <property type="match status" value="1"/>
</dbReference>
<evidence type="ECO:0000256" key="4">
    <source>
        <dbReference type="ARBA" id="ARBA00023172"/>
    </source>
</evidence>
<dbReference type="RefSeq" id="WP_089994250.1">
    <property type="nucleotide sequence ID" value="NZ_FOIZ01000001.1"/>
</dbReference>
<evidence type="ECO:0000313" key="7">
    <source>
        <dbReference type="Proteomes" id="UP000199167"/>
    </source>
</evidence>
<accession>A0A1I0QZ44</accession>
<dbReference type="SUPFAM" id="SSF56349">
    <property type="entry name" value="DNA breaking-rejoining enzymes"/>
    <property type="match status" value="1"/>
</dbReference>
<proteinExistence type="inferred from homology"/>
<dbReference type="Pfam" id="PF00589">
    <property type="entry name" value="Phage_integrase"/>
    <property type="match status" value="1"/>
</dbReference>
<keyword evidence="7" id="KW-1185">Reference proteome</keyword>
<dbReference type="InterPro" id="IPR025166">
    <property type="entry name" value="Integrase_DNA_bind_dom"/>
</dbReference>
<keyword evidence="2" id="KW-0229">DNA integration</keyword>
<dbReference type="EMBL" id="FOIZ01000001">
    <property type="protein sequence ID" value="SEW32870.1"/>
    <property type="molecule type" value="Genomic_DNA"/>
</dbReference>